<dbReference type="EMBL" id="AOCK01000003">
    <property type="protein sequence ID" value="EMQ99249.1"/>
    <property type="molecule type" value="Genomic_DNA"/>
</dbReference>
<comment type="caution">
    <text evidence="1">The sequence shown here is derived from an EMBL/GenBank/DDBJ whole genome shotgun (WGS) entry which is preliminary data.</text>
</comment>
<accession>M7NBT2</accession>
<reference evidence="1 2" key="1">
    <citation type="journal article" date="2013" name="Genome Announc.">
        <title>Draft Genome Sequence of Arthrobacter gangotriensis Strain Lz1yT, Isolated from a Penguin Rookery Soil Sample Collected in Antarctica, near the Indian Station Dakshin Gangotri.</title>
        <authorList>
            <person name="Shivaji S."/>
            <person name="Ara S."/>
            <person name="Bandi S."/>
            <person name="Singh A."/>
            <person name="Kumar Pinnaka A."/>
        </authorList>
    </citation>
    <scope>NUCLEOTIDE SEQUENCE [LARGE SCALE GENOMIC DNA]</scope>
    <source>
        <strain evidence="1 2">Lz1y</strain>
    </source>
</reference>
<evidence type="ECO:0000313" key="2">
    <source>
        <dbReference type="Proteomes" id="UP000012015"/>
    </source>
</evidence>
<sequence length="49" mass="5164">MGGIKRRSGQSVGLELELVIPLASPAPVPWPSVSMALCDGFFDEVGCVF</sequence>
<name>M7NBT2_9MICC</name>
<keyword evidence="2" id="KW-1185">Reference proteome</keyword>
<dbReference type="STRING" id="1276920.ADIAG_01242"/>
<dbReference type="AlphaFoldDB" id="M7NBT2"/>
<organism evidence="1 2">
    <name type="scientific">Paeniglutamicibacter gangotriensis Lz1y</name>
    <dbReference type="NCBI Taxonomy" id="1276920"/>
    <lineage>
        <taxon>Bacteria</taxon>
        <taxon>Bacillati</taxon>
        <taxon>Actinomycetota</taxon>
        <taxon>Actinomycetes</taxon>
        <taxon>Micrococcales</taxon>
        <taxon>Micrococcaceae</taxon>
        <taxon>Paeniglutamicibacter</taxon>
    </lineage>
</organism>
<gene>
    <name evidence="1" type="ORF">ADIAG_01242</name>
</gene>
<dbReference type="Proteomes" id="UP000012015">
    <property type="component" value="Unassembled WGS sequence"/>
</dbReference>
<proteinExistence type="predicted"/>
<evidence type="ECO:0000313" key="1">
    <source>
        <dbReference type="EMBL" id="EMQ99249.1"/>
    </source>
</evidence>
<protein>
    <submittedName>
        <fullName evidence="1">Uncharacterized protein</fullName>
    </submittedName>
</protein>